<accession>U1QQD1</accession>
<sequence>MFNRFTYFSGTLQKKYSLDSPIISSGVGNDIRDSVWNYSLSTHNITGVTRVAREASFTVTTTDYDLLNELQQAYTVDVENGTPGVLYVDDWQQSAYLVKTQADAIRRGTLIVKITAVLLDGKWHRDTVTSFKTSYTSVDDDEWLNYPHDYSYNFGKQFDYATSLSVETLSSAPISLTVYGQATNPSITIGGNVYNVNVTVPTGGILKVNGLDRTVRLFDATGQESNVFSKAARKPGMDVFGELTTGANTVSWSRGFEFDVTVHEISGGPLWQETQFNA</sequence>
<reference evidence="1 2" key="1">
    <citation type="submission" date="2013-08" db="EMBL/GenBank/DDBJ databases">
        <authorList>
            <person name="Weinstock G."/>
            <person name="Sodergren E."/>
            <person name="Wylie T."/>
            <person name="Fulton L."/>
            <person name="Fulton R."/>
            <person name="Fronick C."/>
            <person name="O'Laughlin M."/>
            <person name="Godfrey J."/>
            <person name="Miner T."/>
            <person name="Herter B."/>
            <person name="Appelbaum E."/>
            <person name="Cordes M."/>
            <person name="Lek S."/>
            <person name="Wollam A."/>
            <person name="Pepin K.H."/>
            <person name="Palsikar V.B."/>
            <person name="Mitreva M."/>
            <person name="Wilson R.K."/>
        </authorList>
    </citation>
    <scope>NUCLEOTIDE SEQUENCE [LARGE SCALE GENOMIC DNA]</scope>
    <source>
        <strain evidence="1 2">F0580</strain>
    </source>
</reference>
<protein>
    <recommendedName>
        <fullName evidence="3">Phage tail component protein</fullName>
    </recommendedName>
</protein>
<gene>
    <name evidence="1" type="ORF">HMPREF9244_01535</name>
</gene>
<keyword evidence="2" id="KW-1185">Reference proteome</keyword>
<dbReference type="Proteomes" id="UP000016519">
    <property type="component" value="Unassembled WGS sequence"/>
</dbReference>
<evidence type="ECO:0008006" key="3">
    <source>
        <dbReference type="Google" id="ProtNLM"/>
    </source>
</evidence>
<name>U1QQD1_9BIFI</name>
<organism evidence="1 2">
    <name type="scientific">Alloscardovia omnicolens F0580</name>
    <dbReference type="NCBI Taxonomy" id="1321816"/>
    <lineage>
        <taxon>Bacteria</taxon>
        <taxon>Bacillati</taxon>
        <taxon>Actinomycetota</taxon>
        <taxon>Actinomycetes</taxon>
        <taxon>Bifidobacteriales</taxon>
        <taxon>Bifidobacteriaceae</taxon>
        <taxon>Alloscardovia</taxon>
    </lineage>
</organism>
<dbReference type="PATRIC" id="fig|1321816.3.peg.1352"/>
<proteinExistence type="predicted"/>
<comment type="caution">
    <text evidence="1">The sequence shown here is derived from an EMBL/GenBank/DDBJ whole genome shotgun (WGS) entry which is preliminary data.</text>
</comment>
<dbReference type="AlphaFoldDB" id="U1QQD1"/>
<evidence type="ECO:0000313" key="2">
    <source>
        <dbReference type="Proteomes" id="UP000016519"/>
    </source>
</evidence>
<dbReference type="RefSeq" id="WP_021618646.1">
    <property type="nucleotide sequence ID" value="NZ_KE952646.1"/>
</dbReference>
<evidence type="ECO:0000313" key="1">
    <source>
        <dbReference type="EMBL" id="ERH29735.1"/>
    </source>
</evidence>
<dbReference type="EMBL" id="AWSI01000041">
    <property type="protein sequence ID" value="ERH29735.1"/>
    <property type="molecule type" value="Genomic_DNA"/>
</dbReference>
<dbReference type="HOGENOM" id="CLU_085671_0_0_11"/>